<accession>A0A2R6X047</accession>
<evidence type="ECO:0000259" key="7">
    <source>
        <dbReference type="PROSITE" id="PS51721"/>
    </source>
</evidence>
<feature type="domain" description="CP-type G" evidence="7">
    <location>
        <begin position="157"/>
        <end position="392"/>
    </location>
</feature>
<dbReference type="InterPro" id="IPR006073">
    <property type="entry name" value="GTP-bd"/>
</dbReference>
<feature type="region of interest" description="Disordered" evidence="6">
    <location>
        <begin position="637"/>
        <end position="660"/>
    </location>
</feature>
<keyword evidence="2" id="KW-0963">Cytoplasm</keyword>
<dbReference type="InterPro" id="IPR030378">
    <property type="entry name" value="G_CP_dom"/>
</dbReference>
<dbReference type="Proteomes" id="UP000244005">
    <property type="component" value="Unassembled WGS sequence"/>
</dbReference>
<feature type="region of interest" description="Disordered" evidence="6">
    <location>
        <begin position="303"/>
        <end position="325"/>
    </location>
</feature>
<organism evidence="8 9">
    <name type="scientific">Marchantia polymorpha</name>
    <name type="common">Common liverwort</name>
    <name type="synonym">Marchantia aquatica</name>
    <dbReference type="NCBI Taxonomy" id="3197"/>
    <lineage>
        <taxon>Eukaryota</taxon>
        <taxon>Viridiplantae</taxon>
        <taxon>Streptophyta</taxon>
        <taxon>Embryophyta</taxon>
        <taxon>Marchantiophyta</taxon>
        <taxon>Marchantiopsida</taxon>
        <taxon>Marchantiidae</taxon>
        <taxon>Marchantiales</taxon>
        <taxon>Marchantiaceae</taxon>
        <taxon>Marchantia</taxon>
    </lineage>
</organism>
<dbReference type="InterPro" id="IPR043358">
    <property type="entry name" value="GNL1-like"/>
</dbReference>
<keyword evidence="5" id="KW-0342">GTP-binding</keyword>
<dbReference type="InterPro" id="IPR027417">
    <property type="entry name" value="P-loop_NTPase"/>
</dbReference>
<dbReference type="AlphaFoldDB" id="A0A2R6X047"/>
<evidence type="ECO:0000313" key="9">
    <source>
        <dbReference type="Proteomes" id="UP000244005"/>
    </source>
</evidence>
<name>A0A2R6X047_MARPO</name>
<feature type="compositionally biased region" description="Polar residues" evidence="6">
    <location>
        <begin position="579"/>
        <end position="588"/>
    </location>
</feature>
<evidence type="ECO:0000256" key="4">
    <source>
        <dbReference type="ARBA" id="ARBA00022801"/>
    </source>
</evidence>
<dbReference type="SUPFAM" id="SSF52540">
    <property type="entry name" value="P-loop containing nucleoside triphosphate hydrolases"/>
    <property type="match status" value="1"/>
</dbReference>
<sequence>MGWRKKTKAPYGPGLALLNKRKVEGDEMRAKGKGIKTVMESVMEVRDLDEVMEQAELAGRIFSANNPLPELLISAEAEEASTSLTFEGRREVRETEEAMYRANLTVPRRPEWNSGMTADELDAHERKAFLTWRRGLARLEDNEKLIITPFEKNIDIWRQLWRVLERSDLVVVVVDSRNPLFYRCADLENYAREIDPNKKVMLLLNKADLLTASSRQKWATYLKAQGIPFLFWSAKIASAELDGKGQPLPTDVNLYSQEEIIDDNEDTHVYEREELLERLQKEAEAIVELRKIASRSALAQHVEGEGSLQKSEGSESAEGKRAPQVAVKTGHSGRVVVGFVGYPNVGKSSTINALVGEKKTGVTSTPGKTKHFQTLIINEKLMLCDCPGLVFPSFTTSKAEMVACGVLPIDKLTDHRGPVQVVCDVVPKSVLQKIYGISLPEPKLYEPQDRPPTAAELLFVYAVSRGYFANSGLPDETRAARLILKDYLSGKLPYCIPPPEEAGSSGKGKSKPKQLGKSVSQPEVDVESDGSSEGEYEDEDEDEDEEAGSDVDEEEESDSEIGVSSQSLKGLKLDEGEGQRSSSPSEASQAADRESKLLGVVDTSGANLDRVFDDLDSSLGSDLRQTKGKKKVVTAPHKMHKKAARKKDRSWRAGSNQERVTPPVVRGVRIPVSHGAADLYQVQASAFLHPIGHV</sequence>
<dbReference type="PANTHER" id="PTHR45709:SF2">
    <property type="entry name" value="LARGE SUBUNIT GTPASE 1 HOMOLOG"/>
    <property type="match status" value="1"/>
</dbReference>
<dbReference type="Pfam" id="PF01926">
    <property type="entry name" value="MMR_HSR1"/>
    <property type="match status" value="1"/>
</dbReference>
<evidence type="ECO:0000256" key="3">
    <source>
        <dbReference type="ARBA" id="ARBA00022741"/>
    </source>
</evidence>
<dbReference type="PANTHER" id="PTHR45709">
    <property type="entry name" value="LARGE SUBUNIT GTPASE 1 HOMOLOG-RELATED"/>
    <property type="match status" value="1"/>
</dbReference>
<dbReference type="Gene3D" id="3.40.50.300">
    <property type="entry name" value="P-loop containing nucleotide triphosphate hydrolases"/>
    <property type="match status" value="1"/>
</dbReference>
<feature type="region of interest" description="Disordered" evidence="6">
    <location>
        <begin position="495"/>
        <end position="593"/>
    </location>
</feature>
<evidence type="ECO:0000256" key="2">
    <source>
        <dbReference type="ARBA" id="ARBA00022490"/>
    </source>
</evidence>
<dbReference type="CDD" id="cd01857">
    <property type="entry name" value="HSR1_MMR1"/>
    <property type="match status" value="1"/>
</dbReference>
<dbReference type="GO" id="GO:0005525">
    <property type="term" value="F:GTP binding"/>
    <property type="evidence" value="ECO:0007669"/>
    <property type="project" value="UniProtKB-KW"/>
</dbReference>
<evidence type="ECO:0000313" key="8">
    <source>
        <dbReference type="EMBL" id="PTQ39462.1"/>
    </source>
</evidence>
<comment type="subcellular location">
    <subcellularLocation>
        <location evidence="1">Cytoplasm</location>
    </subcellularLocation>
</comment>
<dbReference type="EMBL" id="KZ772717">
    <property type="protein sequence ID" value="PTQ39462.1"/>
    <property type="molecule type" value="Genomic_DNA"/>
</dbReference>
<dbReference type="OrthoDB" id="61815at2759"/>
<dbReference type="GO" id="GO:0005829">
    <property type="term" value="C:cytosol"/>
    <property type="evidence" value="ECO:0000318"/>
    <property type="project" value="GO_Central"/>
</dbReference>
<dbReference type="FunFam" id="3.40.50.300:FF:001151">
    <property type="entry name" value="Large subunit GTPase 1"/>
    <property type="match status" value="1"/>
</dbReference>
<feature type="compositionally biased region" description="Basic residues" evidence="6">
    <location>
        <begin position="637"/>
        <end position="649"/>
    </location>
</feature>
<keyword evidence="4" id="KW-0378">Hydrolase</keyword>
<evidence type="ECO:0000256" key="1">
    <source>
        <dbReference type="ARBA" id="ARBA00004496"/>
    </source>
</evidence>
<reference evidence="9" key="1">
    <citation type="journal article" date="2017" name="Cell">
        <title>Insights into land plant evolution garnered from the Marchantia polymorpha genome.</title>
        <authorList>
            <person name="Bowman J.L."/>
            <person name="Kohchi T."/>
            <person name="Yamato K.T."/>
            <person name="Jenkins J."/>
            <person name="Shu S."/>
            <person name="Ishizaki K."/>
            <person name="Yamaoka S."/>
            <person name="Nishihama R."/>
            <person name="Nakamura Y."/>
            <person name="Berger F."/>
            <person name="Adam C."/>
            <person name="Aki S.S."/>
            <person name="Althoff F."/>
            <person name="Araki T."/>
            <person name="Arteaga-Vazquez M.A."/>
            <person name="Balasubrmanian S."/>
            <person name="Barry K."/>
            <person name="Bauer D."/>
            <person name="Boehm C.R."/>
            <person name="Briginshaw L."/>
            <person name="Caballero-Perez J."/>
            <person name="Catarino B."/>
            <person name="Chen F."/>
            <person name="Chiyoda S."/>
            <person name="Chovatia M."/>
            <person name="Davies K.M."/>
            <person name="Delmans M."/>
            <person name="Demura T."/>
            <person name="Dierschke T."/>
            <person name="Dolan L."/>
            <person name="Dorantes-Acosta A.E."/>
            <person name="Eklund D.M."/>
            <person name="Florent S.N."/>
            <person name="Flores-Sandoval E."/>
            <person name="Fujiyama A."/>
            <person name="Fukuzawa H."/>
            <person name="Galik B."/>
            <person name="Grimanelli D."/>
            <person name="Grimwood J."/>
            <person name="Grossniklaus U."/>
            <person name="Hamada T."/>
            <person name="Haseloff J."/>
            <person name="Hetherington A.J."/>
            <person name="Higo A."/>
            <person name="Hirakawa Y."/>
            <person name="Hundley H.N."/>
            <person name="Ikeda Y."/>
            <person name="Inoue K."/>
            <person name="Inoue S.I."/>
            <person name="Ishida S."/>
            <person name="Jia Q."/>
            <person name="Kakita M."/>
            <person name="Kanazawa T."/>
            <person name="Kawai Y."/>
            <person name="Kawashima T."/>
            <person name="Kennedy M."/>
            <person name="Kinose K."/>
            <person name="Kinoshita T."/>
            <person name="Kohara Y."/>
            <person name="Koide E."/>
            <person name="Komatsu K."/>
            <person name="Kopischke S."/>
            <person name="Kubo M."/>
            <person name="Kyozuka J."/>
            <person name="Lagercrantz U."/>
            <person name="Lin S.S."/>
            <person name="Lindquist E."/>
            <person name="Lipzen A.M."/>
            <person name="Lu C.W."/>
            <person name="De Luna E."/>
            <person name="Martienssen R.A."/>
            <person name="Minamino N."/>
            <person name="Mizutani M."/>
            <person name="Mizutani M."/>
            <person name="Mochizuki N."/>
            <person name="Monte I."/>
            <person name="Mosher R."/>
            <person name="Nagasaki H."/>
            <person name="Nakagami H."/>
            <person name="Naramoto S."/>
            <person name="Nishitani K."/>
            <person name="Ohtani M."/>
            <person name="Okamoto T."/>
            <person name="Okumura M."/>
            <person name="Phillips J."/>
            <person name="Pollak B."/>
            <person name="Reinders A."/>
            <person name="Rovekamp M."/>
            <person name="Sano R."/>
            <person name="Sawa S."/>
            <person name="Schmid M.W."/>
            <person name="Shirakawa M."/>
            <person name="Solano R."/>
            <person name="Spunde A."/>
            <person name="Suetsugu N."/>
            <person name="Sugano S."/>
            <person name="Sugiyama A."/>
            <person name="Sun R."/>
            <person name="Suzuki Y."/>
            <person name="Takenaka M."/>
            <person name="Takezawa D."/>
            <person name="Tomogane H."/>
            <person name="Tsuzuki M."/>
            <person name="Ueda T."/>
            <person name="Umeda M."/>
            <person name="Ward J.M."/>
            <person name="Watanabe Y."/>
            <person name="Yazaki K."/>
            <person name="Yokoyama R."/>
            <person name="Yoshitake Y."/>
            <person name="Yotsui I."/>
            <person name="Zachgo S."/>
            <person name="Schmutz J."/>
        </authorList>
    </citation>
    <scope>NUCLEOTIDE SEQUENCE [LARGE SCALE GENOMIC DNA]</scope>
    <source>
        <strain evidence="9">Tak-1</strain>
    </source>
</reference>
<gene>
    <name evidence="8" type="ORF">MARPO_0045s0113</name>
</gene>
<evidence type="ECO:0000256" key="6">
    <source>
        <dbReference type="SAM" id="MobiDB-lite"/>
    </source>
</evidence>
<dbReference type="Gramene" id="Mp6g19500.1">
    <property type="protein sequence ID" value="Mp6g19500.1.cds"/>
    <property type="gene ID" value="Mp6g19500"/>
</dbReference>
<evidence type="ECO:0000256" key="5">
    <source>
        <dbReference type="ARBA" id="ARBA00023134"/>
    </source>
</evidence>
<proteinExistence type="predicted"/>
<dbReference type="PROSITE" id="PS51721">
    <property type="entry name" value="G_CP"/>
    <property type="match status" value="1"/>
</dbReference>
<keyword evidence="3" id="KW-0547">Nucleotide-binding</keyword>
<feature type="compositionally biased region" description="Acidic residues" evidence="6">
    <location>
        <begin position="524"/>
        <end position="559"/>
    </location>
</feature>
<dbReference type="GO" id="GO:0003924">
    <property type="term" value="F:GTPase activity"/>
    <property type="evidence" value="ECO:0000318"/>
    <property type="project" value="GO_Central"/>
</dbReference>
<keyword evidence="9" id="KW-1185">Reference proteome</keyword>
<protein>
    <recommendedName>
        <fullName evidence="7">CP-type G domain-containing protein</fullName>
    </recommendedName>
</protein>